<dbReference type="EMBL" id="CP031226">
    <property type="protein sequence ID" value="AXH60371.1"/>
    <property type="molecule type" value="Genomic_DNA"/>
</dbReference>
<proteinExistence type="predicted"/>
<dbReference type="RefSeq" id="WP_005742479.1">
    <property type="nucleotide sequence ID" value="NZ_CP031226.1"/>
</dbReference>
<gene>
    <name evidence="1" type="ORF">PLA107_034950</name>
</gene>
<reference evidence="1 2" key="1">
    <citation type="journal article" date="2011" name="PLoS Pathog.">
        <title>Dynamic evolution of pathogenicity revealed by sequencing and comparative genomics of 19 Pseudomonas syringae isolates.</title>
        <authorList>
            <person name="Baltrus D.A."/>
            <person name="Nishimura M.T."/>
            <person name="Romanchuk A."/>
            <person name="Chang J.H."/>
            <person name="Mukhtar M.S."/>
            <person name="Cherkis K."/>
            <person name="Roach J."/>
            <person name="Grant S.R."/>
            <person name="Jones C.D."/>
            <person name="Dangl J.L."/>
        </authorList>
    </citation>
    <scope>NUCLEOTIDE SEQUENCE [LARGE SCALE GENOMIC DNA]</scope>
    <source>
        <strain evidence="1 2">M301315</strain>
    </source>
</reference>
<dbReference type="Proteomes" id="UP000006426">
    <property type="component" value="Plasmid pmppla107"/>
</dbReference>
<keyword evidence="1" id="KW-0614">Plasmid</keyword>
<geneLocation type="plasmid" evidence="2">
    <name>pmppla107</name>
</geneLocation>
<evidence type="ECO:0000313" key="1">
    <source>
        <dbReference type="EMBL" id="AXH60371.1"/>
    </source>
</evidence>
<dbReference type="Gene3D" id="2.60.120.620">
    <property type="entry name" value="q2cbj1_9rhob like domain"/>
    <property type="match status" value="1"/>
</dbReference>
<dbReference type="AlphaFoldDB" id="A0AAD0PX51"/>
<protein>
    <submittedName>
        <fullName evidence="1">Uncharacterized protein</fullName>
    </submittedName>
</protein>
<organism evidence="1 2">
    <name type="scientific">Pseudomonas amygdali pv. lachrymans str. M301315</name>
    <dbReference type="NCBI Taxonomy" id="629260"/>
    <lineage>
        <taxon>Bacteria</taxon>
        <taxon>Pseudomonadati</taxon>
        <taxon>Pseudomonadota</taxon>
        <taxon>Gammaproteobacteria</taxon>
        <taxon>Pseudomonadales</taxon>
        <taxon>Pseudomonadaceae</taxon>
        <taxon>Pseudomonas</taxon>
        <taxon>Pseudomonas amygdali</taxon>
    </lineage>
</organism>
<accession>A0AAD0PX51</accession>
<name>A0AAD0PX51_PSEAV</name>
<evidence type="ECO:0000313" key="2">
    <source>
        <dbReference type="Proteomes" id="UP000006426"/>
    </source>
</evidence>
<sequence length="226" mass="25292">MQIVPRSLNLDAIYSQGFDAVALNREHYALLKSVLATTQWVADPEGVFSAIPNWQHKSDSNFSSKAEAEQASNREGLERAPAILQQAASDLLKSEALMGPWLLAFDFEVKFLSLWDGAEPLDWHWDGPANADFFFLIYLNETPGWQEHKGGQLLTGERSLTGNYLRTQDAPVELKETIAPAQRTLVCCNNQNPRFVHKVEGLTSGDQRRVLMIGFDAIASLKGQRY</sequence>
<dbReference type="GeneID" id="39474028"/>